<organism evidence="1 2">
    <name type="scientific">Corymbia citriodora subsp. variegata</name>
    <dbReference type="NCBI Taxonomy" id="360336"/>
    <lineage>
        <taxon>Eukaryota</taxon>
        <taxon>Viridiplantae</taxon>
        <taxon>Streptophyta</taxon>
        <taxon>Embryophyta</taxon>
        <taxon>Tracheophyta</taxon>
        <taxon>Spermatophyta</taxon>
        <taxon>Magnoliopsida</taxon>
        <taxon>eudicotyledons</taxon>
        <taxon>Gunneridae</taxon>
        <taxon>Pentapetalae</taxon>
        <taxon>rosids</taxon>
        <taxon>malvids</taxon>
        <taxon>Myrtales</taxon>
        <taxon>Myrtaceae</taxon>
        <taxon>Myrtoideae</taxon>
        <taxon>Eucalypteae</taxon>
        <taxon>Corymbia</taxon>
    </lineage>
</organism>
<comment type="caution">
    <text evidence="1">The sequence shown here is derived from an EMBL/GenBank/DDBJ whole genome shotgun (WGS) entry which is preliminary data.</text>
</comment>
<name>A0A8T0CJ57_CORYI</name>
<dbReference type="Gramene" id="rna-gnl|WGS:JABURB|Cocit.L2690.1">
    <property type="protein sequence ID" value="cds-KAF7847728.1"/>
    <property type="gene ID" value="gene-BT93_L2690"/>
</dbReference>
<reference evidence="1" key="1">
    <citation type="submission" date="2020-05" db="EMBL/GenBank/DDBJ databases">
        <title>WGS assembly of Corymbia citriodora subspecies variegata.</title>
        <authorList>
            <person name="Barry K."/>
            <person name="Hundley H."/>
            <person name="Shu S."/>
            <person name="Jenkins J."/>
            <person name="Grimwood J."/>
            <person name="Baten A."/>
        </authorList>
    </citation>
    <scope>NUCLEOTIDE SEQUENCE</scope>
    <source>
        <strain evidence="1">CV2-018</strain>
    </source>
</reference>
<proteinExistence type="predicted"/>
<keyword evidence="2" id="KW-1185">Reference proteome</keyword>
<dbReference type="EMBL" id="MU090553">
    <property type="protein sequence ID" value="KAF7847728.1"/>
    <property type="molecule type" value="Genomic_DNA"/>
</dbReference>
<evidence type="ECO:0000313" key="1">
    <source>
        <dbReference type="EMBL" id="KAF7847728.1"/>
    </source>
</evidence>
<protein>
    <submittedName>
        <fullName evidence="1">Uncharacterized protein</fullName>
    </submittedName>
</protein>
<dbReference type="AlphaFoldDB" id="A0A8T0CJ57"/>
<sequence>MTWSASGRGLVKAMPIILRAQFLKFGHVRESRFLPRQVNRLVQKENSALLSKNVGQMASLSGVKVKPSCLVPKLAICGAIGHGTSSINLHGKVLFLLARHGCD</sequence>
<dbReference type="Proteomes" id="UP000806378">
    <property type="component" value="Unassembled WGS sequence"/>
</dbReference>
<evidence type="ECO:0000313" key="2">
    <source>
        <dbReference type="Proteomes" id="UP000806378"/>
    </source>
</evidence>
<accession>A0A8T0CJ57</accession>
<gene>
    <name evidence="1" type="ORF">BT93_L2690</name>
</gene>